<name>A0A5B8S5H8_9SPHN</name>
<dbReference type="Pfam" id="PF07394">
    <property type="entry name" value="DUF1501"/>
    <property type="match status" value="1"/>
</dbReference>
<dbReference type="RefSeq" id="WP_147090915.1">
    <property type="nucleotide sequence ID" value="NZ_BAABJD010000002.1"/>
</dbReference>
<gene>
    <name evidence="2" type="ORF">FRF71_12220</name>
</gene>
<reference evidence="2 3" key="1">
    <citation type="journal article" date="2013" name="J. Microbiol. Biotechnol.">
        <title>Novosphingobium ginsenosidimutans sp. nov., with the ability to convert ginsenoside.</title>
        <authorList>
            <person name="Kim J.K."/>
            <person name="He D."/>
            <person name="Liu Q.M."/>
            <person name="Park H.Y."/>
            <person name="Jung M.S."/>
            <person name="Yoon M.H."/>
            <person name="Kim S.C."/>
            <person name="Im W.T."/>
        </authorList>
    </citation>
    <scope>NUCLEOTIDE SEQUENCE [LARGE SCALE GENOMIC DNA]</scope>
    <source>
        <strain evidence="2 3">FW-6</strain>
    </source>
</reference>
<keyword evidence="1" id="KW-0732">Signal</keyword>
<dbReference type="Proteomes" id="UP000321172">
    <property type="component" value="Chromosome"/>
</dbReference>
<dbReference type="PANTHER" id="PTHR43737">
    <property type="entry name" value="BLL7424 PROTEIN"/>
    <property type="match status" value="1"/>
</dbReference>
<dbReference type="OrthoDB" id="9779968at2"/>
<dbReference type="AlphaFoldDB" id="A0A5B8S5H8"/>
<organism evidence="2 3">
    <name type="scientific">Novosphingobium ginsenosidimutans</name>
    <dbReference type="NCBI Taxonomy" id="1176536"/>
    <lineage>
        <taxon>Bacteria</taxon>
        <taxon>Pseudomonadati</taxon>
        <taxon>Pseudomonadota</taxon>
        <taxon>Alphaproteobacteria</taxon>
        <taxon>Sphingomonadales</taxon>
        <taxon>Sphingomonadaceae</taxon>
        <taxon>Novosphingobium</taxon>
    </lineage>
</organism>
<sequence>MIDRRSLLANGALLSGALFAPRMAWASAPTERRLVFVIQRGAADGLATLAPTGDPAYAALRGELVDIGGGIKLDGMFTLHPALAQLASRYQAGEALFVHATASPYRDRSHFDGQNVLETGGKLPYDRDDGWMNRLIGLLPNSDAKALALSPAIPTALRGPASVSSYAPTNLPEASSEFLQRVGRLYAEDPQLHGLWSEAVQTRAMASLQGDDNGRGAAAAGKLAASLMTGPEGARLVMVESNGWDTHANQRGRLANQLGGLDAMLAALRDGLGPAWADTLVIVATEFGRTAAVNGTGGTDHGTGGLALLLGGTVKGGRVLADWPGLGPSALYEGRDLRPTTPLNRVLAGALAGHFGLDPVRAASTLFPGGTGKPLEGLIRT</sequence>
<dbReference type="InterPro" id="IPR006311">
    <property type="entry name" value="TAT_signal"/>
</dbReference>
<evidence type="ECO:0000313" key="2">
    <source>
        <dbReference type="EMBL" id="QEA16836.1"/>
    </source>
</evidence>
<dbReference type="EMBL" id="CP042345">
    <property type="protein sequence ID" value="QEA16836.1"/>
    <property type="molecule type" value="Genomic_DNA"/>
</dbReference>
<accession>A0A5B8S5H8</accession>
<dbReference type="PROSITE" id="PS51318">
    <property type="entry name" value="TAT"/>
    <property type="match status" value="1"/>
</dbReference>
<dbReference type="PANTHER" id="PTHR43737:SF1">
    <property type="entry name" value="DUF1501 DOMAIN-CONTAINING PROTEIN"/>
    <property type="match status" value="1"/>
</dbReference>
<protein>
    <submittedName>
        <fullName evidence="2">DUF1501 domain-containing protein</fullName>
    </submittedName>
</protein>
<dbReference type="InterPro" id="IPR010869">
    <property type="entry name" value="DUF1501"/>
</dbReference>
<keyword evidence="3" id="KW-1185">Reference proteome</keyword>
<dbReference type="KEGG" id="ngf:FRF71_12220"/>
<evidence type="ECO:0000313" key="3">
    <source>
        <dbReference type="Proteomes" id="UP000321172"/>
    </source>
</evidence>
<evidence type="ECO:0000256" key="1">
    <source>
        <dbReference type="SAM" id="SignalP"/>
    </source>
</evidence>
<feature type="signal peptide" evidence="1">
    <location>
        <begin position="1"/>
        <end position="26"/>
    </location>
</feature>
<feature type="chain" id="PRO_5022825727" evidence="1">
    <location>
        <begin position="27"/>
        <end position="381"/>
    </location>
</feature>
<proteinExistence type="predicted"/>